<dbReference type="InterPro" id="IPR051218">
    <property type="entry name" value="Sec_MonoDiacylglyc_Lipase"/>
</dbReference>
<organism evidence="6 7">
    <name type="scientific">Mycena metata</name>
    <dbReference type="NCBI Taxonomy" id="1033252"/>
    <lineage>
        <taxon>Eukaryota</taxon>
        <taxon>Fungi</taxon>
        <taxon>Dikarya</taxon>
        <taxon>Basidiomycota</taxon>
        <taxon>Agaricomycotina</taxon>
        <taxon>Agaricomycetes</taxon>
        <taxon>Agaricomycetidae</taxon>
        <taxon>Agaricales</taxon>
        <taxon>Marasmiineae</taxon>
        <taxon>Mycenaceae</taxon>
        <taxon>Mycena</taxon>
    </lineage>
</organism>
<proteinExistence type="inferred from homology"/>
<dbReference type="GO" id="GO:0006629">
    <property type="term" value="P:lipid metabolic process"/>
    <property type="evidence" value="ECO:0007669"/>
    <property type="project" value="InterPro"/>
</dbReference>
<comment type="catalytic activity">
    <reaction evidence="4">
        <text>a monoacylglycerol + H2O = glycerol + a fatty acid + H(+)</text>
        <dbReference type="Rhea" id="RHEA:15245"/>
        <dbReference type="ChEBI" id="CHEBI:15377"/>
        <dbReference type="ChEBI" id="CHEBI:15378"/>
        <dbReference type="ChEBI" id="CHEBI:17408"/>
        <dbReference type="ChEBI" id="CHEBI:17754"/>
        <dbReference type="ChEBI" id="CHEBI:28868"/>
    </reaction>
</comment>
<dbReference type="InterPro" id="IPR029058">
    <property type="entry name" value="AB_hydrolase_fold"/>
</dbReference>
<evidence type="ECO:0000256" key="2">
    <source>
        <dbReference type="ARBA" id="ARBA00043996"/>
    </source>
</evidence>
<accession>A0AAD7NVC8</accession>
<evidence type="ECO:0000313" key="6">
    <source>
        <dbReference type="EMBL" id="KAJ7777388.1"/>
    </source>
</evidence>
<evidence type="ECO:0000313" key="7">
    <source>
        <dbReference type="Proteomes" id="UP001215598"/>
    </source>
</evidence>
<reference evidence="6" key="1">
    <citation type="submission" date="2023-03" db="EMBL/GenBank/DDBJ databases">
        <title>Massive genome expansion in bonnet fungi (Mycena s.s.) driven by repeated elements and novel gene families across ecological guilds.</title>
        <authorList>
            <consortium name="Lawrence Berkeley National Laboratory"/>
            <person name="Harder C.B."/>
            <person name="Miyauchi S."/>
            <person name="Viragh M."/>
            <person name="Kuo A."/>
            <person name="Thoen E."/>
            <person name="Andreopoulos B."/>
            <person name="Lu D."/>
            <person name="Skrede I."/>
            <person name="Drula E."/>
            <person name="Henrissat B."/>
            <person name="Morin E."/>
            <person name="Kohler A."/>
            <person name="Barry K."/>
            <person name="LaButti K."/>
            <person name="Morin E."/>
            <person name="Salamov A."/>
            <person name="Lipzen A."/>
            <person name="Mereny Z."/>
            <person name="Hegedus B."/>
            <person name="Baldrian P."/>
            <person name="Stursova M."/>
            <person name="Weitz H."/>
            <person name="Taylor A."/>
            <person name="Grigoriev I.V."/>
            <person name="Nagy L.G."/>
            <person name="Martin F."/>
            <person name="Kauserud H."/>
        </authorList>
    </citation>
    <scope>NUCLEOTIDE SEQUENCE</scope>
    <source>
        <strain evidence="6">CBHHK182m</strain>
    </source>
</reference>
<dbReference type="PANTHER" id="PTHR45856:SF25">
    <property type="entry name" value="FUNGAL LIPASE-LIKE DOMAIN-CONTAINING PROTEIN"/>
    <property type="match status" value="1"/>
</dbReference>
<sequence length="283" mass="29791">MGVPPPFLQFHLAVAAIPAGQVSSYKPYTYFASAAYCSANTTKSWSCGSCQANSDFKPVAAGGYGTSVQYWFVGYSPSLRSVIVAHQGTSTKSILPILTDVMFAQESLNATLFSGMDSEIRVHSGFAGEHVKSASAVLAAVNSMLDTFNTSSVTVTGHSLGAALALLDSVYLSLHLPVSTNFTTITYGLPRVGNKNFADYVDAHNLSLTRITNKKDPIPVVPEQVLGYEHPSGEIHITNKSSSSAGQDDGNALCSVGEVADVLEGILSDHDGRCDGVRICAAC</sequence>
<dbReference type="Pfam" id="PF01764">
    <property type="entry name" value="Lipase_3"/>
    <property type="match status" value="1"/>
</dbReference>
<evidence type="ECO:0000256" key="1">
    <source>
        <dbReference type="ARBA" id="ARBA00023157"/>
    </source>
</evidence>
<dbReference type="Proteomes" id="UP001215598">
    <property type="component" value="Unassembled WGS sequence"/>
</dbReference>
<evidence type="ECO:0000256" key="3">
    <source>
        <dbReference type="ARBA" id="ARBA00047591"/>
    </source>
</evidence>
<dbReference type="Gene3D" id="3.40.50.1820">
    <property type="entry name" value="alpha/beta hydrolase"/>
    <property type="match status" value="1"/>
</dbReference>
<comment type="caution">
    <text evidence="6">The sequence shown here is derived from an EMBL/GenBank/DDBJ whole genome shotgun (WGS) entry which is preliminary data.</text>
</comment>
<keyword evidence="7" id="KW-1185">Reference proteome</keyword>
<evidence type="ECO:0000259" key="5">
    <source>
        <dbReference type="Pfam" id="PF01764"/>
    </source>
</evidence>
<dbReference type="CDD" id="cd00519">
    <property type="entry name" value="Lipase_3"/>
    <property type="match status" value="1"/>
</dbReference>
<keyword evidence="1" id="KW-1015">Disulfide bond</keyword>
<comment type="similarity">
    <text evidence="2">Belongs to the AB hydrolase superfamily. Lipase family. Class 3 subfamily.</text>
</comment>
<dbReference type="EMBL" id="JARKIB010000008">
    <property type="protein sequence ID" value="KAJ7777388.1"/>
    <property type="molecule type" value="Genomic_DNA"/>
</dbReference>
<dbReference type="SUPFAM" id="SSF53474">
    <property type="entry name" value="alpha/beta-Hydrolases"/>
    <property type="match status" value="1"/>
</dbReference>
<gene>
    <name evidence="6" type="ORF">B0H16DRAFT_1301589</name>
</gene>
<dbReference type="PANTHER" id="PTHR45856">
    <property type="entry name" value="ALPHA/BETA-HYDROLASES SUPERFAMILY PROTEIN"/>
    <property type="match status" value="1"/>
</dbReference>
<name>A0AAD7NVC8_9AGAR</name>
<comment type="catalytic activity">
    <reaction evidence="3">
        <text>a diacylglycerol + H2O = a monoacylglycerol + a fatty acid + H(+)</text>
        <dbReference type="Rhea" id="RHEA:32731"/>
        <dbReference type="ChEBI" id="CHEBI:15377"/>
        <dbReference type="ChEBI" id="CHEBI:15378"/>
        <dbReference type="ChEBI" id="CHEBI:17408"/>
        <dbReference type="ChEBI" id="CHEBI:18035"/>
        <dbReference type="ChEBI" id="CHEBI:28868"/>
    </reaction>
</comment>
<feature type="domain" description="Fungal lipase-type" evidence="5">
    <location>
        <begin position="84"/>
        <end position="224"/>
    </location>
</feature>
<dbReference type="AlphaFoldDB" id="A0AAD7NVC8"/>
<evidence type="ECO:0000256" key="4">
    <source>
        <dbReference type="ARBA" id="ARBA00048461"/>
    </source>
</evidence>
<dbReference type="InterPro" id="IPR002921">
    <property type="entry name" value="Fungal_lipase-type"/>
</dbReference>
<protein>
    <submittedName>
        <fullName evidence="6">Lipase</fullName>
    </submittedName>
</protein>